<gene>
    <name evidence="7" type="ORF">Micbo1qcDRAFT_161990</name>
</gene>
<sequence>MDLQDSTSPLSALSSEPSSPLSELSRSPTPLSPLAGRSMLTPPSSALDSGTTSPSKSSDIEDHSIMVNPDGARPAKRRKLNTKRDRTTRYINLAKSAERDANRDEDLSSSTMSELLDALRQKKKIVVIAGAGISVSAGIPDFRSSHGLFASLKNQHKLKASGAQLFDASVYRNDESTTHFHTMVRELAALSAKAKPTQFHDLLASLAHEGRLLRLYTQNIDCLDSQLPPLDTTVPLNEKGPWKKTVQLHGGLSKMVCSKCSKVSTFDASIFHGPEAPLCDECEALDLVRTSHAGKRSHGVGKLRPRFVLYNEHNPDDQAIANVVRADLRARPDAVIVVGTSLKIPGVKNMVKDMCGVTRKRKDGITVWVNLDSEPSSSELKGCWDIVVKGKSDDLASLVALPRWDETVEEKLTVVDDETMQNNLRTAKLFNVEIRRSTPEESASVKAESPRPVESQAVRKSVKVVKGIPTPTASPKVQPRTALPTAKSRVTAAPTKSKQAQLLFGNQTSKSKTAAPGMGELKRKRAKPATKKADTKPRVTVTNAFKATKPSAAVAAKSLEKGSQDDLPSTTTSVTWSEMRSNFQLRRPSFPVPTARTNEPTTFDFPTTPPQKGRDVVRDTISPPSVPNGMENLIDREVRT</sequence>
<dbReference type="InterPro" id="IPR026590">
    <property type="entry name" value="Ssirtuin_cat_dom"/>
</dbReference>
<dbReference type="Gene3D" id="3.30.1600.10">
    <property type="entry name" value="SIR2/SIRT2 'Small Domain"/>
    <property type="match status" value="1"/>
</dbReference>
<feature type="binding site" evidence="4">
    <location>
        <position position="282"/>
    </location>
    <ligand>
        <name>Zn(2+)</name>
        <dbReference type="ChEBI" id="CHEBI:29105"/>
    </ligand>
</feature>
<evidence type="ECO:0000256" key="1">
    <source>
        <dbReference type="ARBA" id="ARBA00006924"/>
    </source>
</evidence>
<dbReference type="GO" id="GO:0070403">
    <property type="term" value="F:NAD+ binding"/>
    <property type="evidence" value="ECO:0007669"/>
    <property type="project" value="InterPro"/>
</dbReference>
<dbReference type="Gene3D" id="3.40.50.1220">
    <property type="entry name" value="TPP-binding domain"/>
    <property type="match status" value="1"/>
</dbReference>
<feature type="binding site" evidence="4">
    <location>
        <position position="260"/>
    </location>
    <ligand>
        <name>Zn(2+)</name>
        <dbReference type="ChEBI" id="CHEBI:29105"/>
    </ligand>
</feature>
<feature type="domain" description="Deacetylase sirtuin-type" evidence="6">
    <location>
        <begin position="105"/>
        <end position="411"/>
    </location>
</feature>
<dbReference type="InterPro" id="IPR003000">
    <property type="entry name" value="Sirtuin"/>
</dbReference>
<dbReference type="InterPro" id="IPR026591">
    <property type="entry name" value="Sirtuin_cat_small_dom_sf"/>
</dbReference>
<dbReference type="InterPro" id="IPR029035">
    <property type="entry name" value="DHS-like_NAD/FAD-binding_dom"/>
</dbReference>
<dbReference type="GO" id="GO:0016740">
    <property type="term" value="F:transferase activity"/>
    <property type="evidence" value="ECO:0007669"/>
    <property type="project" value="UniProtKB-KW"/>
</dbReference>
<dbReference type="EMBL" id="KQ964249">
    <property type="protein sequence ID" value="KXJ91936.1"/>
    <property type="molecule type" value="Genomic_DNA"/>
</dbReference>
<organism evidence="7 8">
    <name type="scientific">Microdochium bolleyi</name>
    <dbReference type="NCBI Taxonomy" id="196109"/>
    <lineage>
        <taxon>Eukaryota</taxon>
        <taxon>Fungi</taxon>
        <taxon>Dikarya</taxon>
        <taxon>Ascomycota</taxon>
        <taxon>Pezizomycotina</taxon>
        <taxon>Sordariomycetes</taxon>
        <taxon>Xylariomycetidae</taxon>
        <taxon>Xylariales</taxon>
        <taxon>Microdochiaceae</taxon>
        <taxon>Microdochium</taxon>
    </lineage>
</organism>
<evidence type="ECO:0000256" key="5">
    <source>
        <dbReference type="SAM" id="MobiDB-lite"/>
    </source>
</evidence>
<feature type="binding site" evidence="4">
    <location>
        <position position="279"/>
    </location>
    <ligand>
        <name>Zn(2+)</name>
        <dbReference type="ChEBI" id="CHEBI:29105"/>
    </ligand>
</feature>
<dbReference type="Pfam" id="PF02146">
    <property type="entry name" value="SIR2"/>
    <property type="match status" value="1"/>
</dbReference>
<dbReference type="Proteomes" id="UP000070501">
    <property type="component" value="Unassembled WGS sequence"/>
</dbReference>
<dbReference type="PANTHER" id="PTHR47651">
    <property type="entry name" value="NAD-DEPENDENT HISTONE DEACETYLASE HST4"/>
    <property type="match status" value="1"/>
</dbReference>
<dbReference type="SUPFAM" id="SSF52467">
    <property type="entry name" value="DHS-like NAD/FAD-binding domain"/>
    <property type="match status" value="1"/>
</dbReference>
<evidence type="ECO:0000256" key="3">
    <source>
        <dbReference type="ARBA" id="ARBA00023027"/>
    </source>
</evidence>
<feature type="compositionally biased region" description="Low complexity" evidence="5">
    <location>
        <begin position="1"/>
        <end position="35"/>
    </location>
</feature>
<dbReference type="InParanoid" id="A0A136J4N3"/>
<feature type="active site" description="Proton acceptor" evidence="4">
    <location>
        <position position="249"/>
    </location>
</feature>
<reference evidence="8" key="1">
    <citation type="submission" date="2016-02" db="EMBL/GenBank/DDBJ databases">
        <title>Draft genome sequence of Microdochium bolleyi, a fungal endophyte of beachgrass.</title>
        <authorList>
            <consortium name="DOE Joint Genome Institute"/>
            <person name="David A.S."/>
            <person name="May G."/>
            <person name="Haridas S."/>
            <person name="Lim J."/>
            <person name="Wang M."/>
            <person name="Labutti K."/>
            <person name="Lipzen A."/>
            <person name="Barry K."/>
            <person name="Grigoriev I.V."/>
        </authorList>
    </citation>
    <scope>NUCLEOTIDE SEQUENCE [LARGE SCALE GENOMIC DNA]</scope>
    <source>
        <strain evidence="8">J235TASD1</strain>
    </source>
</reference>
<evidence type="ECO:0000313" key="8">
    <source>
        <dbReference type="Proteomes" id="UP000070501"/>
    </source>
</evidence>
<keyword evidence="3" id="KW-0520">NAD</keyword>
<feature type="region of interest" description="Disordered" evidence="5">
    <location>
        <begin position="588"/>
        <end position="640"/>
    </location>
</feature>
<accession>A0A136J4N3</accession>
<feature type="compositionally biased region" description="Polar residues" evidence="5">
    <location>
        <begin position="494"/>
        <end position="512"/>
    </location>
</feature>
<comment type="similarity">
    <text evidence="1">Belongs to the sirtuin family. Class I subfamily.</text>
</comment>
<keyword evidence="8" id="KW-1185">Reference proteome</keyword>
<dbReference type="PANTHER" id="PTHR47651:SF17">
    <property type="entry name" value="DEACETYLASE SIRTUIN-TYPE DOMAIN-CONTAINING PROTEIN"/>
    <property type="match status" value="1"/>
</dbReference>
<evidence type="ECO:0000313" key="7">
    <source>
        <dbReference type="EMBL" id="KXJ91936.1"/>
    </source>
</evidence>
<evidence type="ECO:0000256" key="4">
    <source>
        <dbReference type="PROSITE-ProRule" id="PRU00236"/>
    </source>
</evidence>
<feature type="binding site" evidence="4">
    <location>
        <position position="257"/>
    </location>
    <ligand>
        <name>Zn(2+)</name>
        <dbReference type="ChEBI" id="CHEBI:29105"/>
    </ligand>
</feature>
<dbReference type="PROSITE" id="PS50305">
    <property type="entry name" value="SIRTUIN"/>
    <property type="match status" value="1"/>
</dbReference>
<keyword evidence="2" id="KW-0808">Transferase</keyword>
<dbReference type="OrthoDB" id="2919105at2759"/>
<keyword evidence="4" id="KW-0862">Zinc</keyword>
<dbReference type="STRING" id="196109.A0A136J4N3"/>
<name>A0A136J4N3_9PEZI</name>
<dbReference type="GO" id="GO:0046872">
    <property type="term" value="F:metal ion binding"/>
    <property type="evidence" value="ECO:0007669"/>
    <property type="project" value="UniProtKB-KW"/>
</dbReference>
<feature type="region of interest" description="Disordered" evidence="5">
    <location>
        <begin position="437"/>
        <end position="536"/>
    </location>
</feature>
<dbReference type="AlphaFoldDB" id="A0A136J4N3"/>
<feature type="compositionally biased region" description="Polar residues" evidence="5">
    <location>
        <begin position="41"/>
        <end position="57"/>
    </location>
</feature>
<evidence type="ECO:0000259" key="6">
    <source>
        <dbReference type="PROSITE" id="PS50305"/>
    </source>
</evidence>
<protein>
    <submittedName>
        <fullName evidence="7">DHS-like NAD/FAD-binding domain-containing protein</fullName>
    </submittedName>
</protein>
<feature type="region of interest" description="Disordered" evidence="5">
    <location>
        <begin position="1"/>
        <end position="88"/>
    </location>
</feature>
<evidence type="ECO:0000256" key="2">
    <source>
        <dbReference type="ARBA" id="ARBA00022679"/>
    </source>
</evidence>
<keyword evidence="4" id="KW-0479">Metal-binding</keyword>
<proteinExistence type="inferred from homology"/>